<dbReference type="NCBIfam" id="TIGR01764">
    <property type="entry name" value="excise"/>
    <property type="match status" value="1"/>
</dbReference>
<dbReference type="InterPro" id="IPR041657">
    <property type="entry name" value="HTH_17"/>
</dbReference>
<evidence type="ECO:0000313" key="3">
    <source>
        <dbReference type="Proteomes" id="UP000214646"/>
    </source>
</evidence>
<dbReference type="SUPFAM" id="SSF46955">
    <property type="entry name" value="Putative DNA-binding domain"/>
    <property type="match status" value="1"/>
</dbReference>
<keyword evidence="3" id="KW-1185">Reference proteome</keyword>
<evidence type="ECO:0000313" key="2">
    <source>
        <dbReference type="EMBL" id="OWK35147.1"/>
    </source>
</evidence>
<dbReference type="RefSeq" id="WP_161968087.1">
    <property type="nucleotide sequence ID" value="NZ_NIDE01000019.1"/>
</dbReference>
<feature type="domain" description="Helix-turn-helix" evidence="1">
    <location>
        <begin position="1"/>
        <end position="54"/>
    </location>
</feature>
<comment type="caution">
    <text evidence="2">The sequence shown here is derived from an EMBL/GenBank/DDBJ whole genome shotgun (WGS) entry which is preliminary data.</text>
</comment>
<protein>
    <recommendedName>
        <fullName evidence="1">Helix-turn-helix domain-containing protein</fullName>
    </recommendedName>
</protein>
<name>A0A225DGD8_9BACT</name>
<dbReference type="Proteomes" id="UP000214646">
    <property type="component" value="Unassembled WGS sequence"/>
</dbReference>
<proteinExistence type="predicted"/>
<sequence length="71" mass="8145">MLTVKECAARACVSLSLVYQWISEGTLPCYRMGCKGKRGTIRIDESDLENFLQTLKVSEMPRKDESLRFIK</sequence>
<dbReference type="GO" id="GO:0003677">
    <property type="term" value="F:DNA binding"/>
    <property type="evidence" value="ECO:0007669"/>
    <property type="project" value="InterPro"/>
</dbReference>
<dbReference type="OrthoDB" id="291037at2"/>
<organism evidence="2 3">
    <name type="scientific">Fimbriiglobus ruber</name>
    <dbReference type="NCBI Taxonomy" id="1908690"/>
    <lineage>
        <taxon>Bacteria</taxon>
        <taxon>Pseudomonadati</taxon>
        <taxon>Planctomycetota</taxon>
        <taxon>Planctomycetia</taxon>
        <taxon>Gemmatales</taxon>
        <taxon>Gemmataceae</taxon>
        <taxon>Fimbriiglobus</taxon>
    </lineage>
</organism>
<dbReference type="AlphaFoldDB" id="A0A225DGD8"/>
<reference evidence="3" key="1">
    <citation type="submission" date="2017-06" db="EMBL/GenBank/DDBJ databases">
        <title>Genome analysis of Fimbriiglobus ruber SP5, the first member of the order Planctomycetales with confirmed chitinolytic capability.</title>
        <authorList>
            <person name="Ravin N.V."/>
            <person name="Rakitin A.L."/>
            <person name="Ivanova A.A."/>
            <person name="Beletsky A.V."/>
            <person name="Kulichevskaya I.S."/>
            <person name="Mardanov A.V."/>
            <person name="Dedysh S.N."/>
        </authorList>
    </citation>
    <scope>NUCLEOTIDE SEQUENCE [LARGE SCALE GENOMIC DNA]</scope>
    <source>
        <strain evidence="3">SP5</strain>
    </source>
</reference>
<dbReference type="EMBL" id="NIDE01000019">
    <property type="protein sequence ID" value="OWK35147.1"/>
    <property type="molecule type" value="Genomic_DNA"/>
</dbReference>
<accession>A0A225DGD8</accession>
<gene>
    <name evidence="2" type="ORF">FRUB_09989</name>
</gene>
<evidence type="ECO:0000259" key="1">
    <source>
        <dbReference type="Pfam" id="PF12728"/>
    </source>
</evidence>
<dbReference type="InterPro" id="IPR010093">
    <property type="entry name" value="SinI_DNA-bd"/>
</dbReference>
<dbReference type="Pfam" id="PF12728">
    <property type="entry name" value="HTH_17"/>
    <property type="match status" value="1"/>
</dbReference>
<dbReference type="InterPro" id="IPR009061">
    <property type="entry name" value="DNA-bd_dom_put_sf"/>
</dbReference>